<comment type="caution">
    <text evidence="3">The sequence shown here is derived from an EMBL/GenBank/DDBJ whole genome shotgun (WGS) entry which is preliminary data.</text>
</comment>
<reference evidence="3 4" key="1">
    <citation type="submission" date="2021-06" db="EMBL/GenBank/DDBJ databases">
        <title>Faecalicatena sp. nov. isolated from porcine feces.</title>
        <authorList>
            <person name="Oh B.S."/>
            <person name="Lee J.H."/>
        </authorList>
    </citation>
    <scope>NUCLEOTIDE SEQUENCE [LARGE SCALE GENOMIC DNA]</scope>
    <source>
        <strain evidence="3 4">AGMB00832</strain>
    </source>
</reference>
<dbReference type="EMBL" id="JABACJ020000007">
    <property type="protein sequence ID" value="MBU3876091.1"/>
    <property type="molecule type" value="Genomic_DNA"/>
</dbReference>
<feature type="domain" description="Deacetylase PdaC" evidence="2">
    <location>
        <begin position="20"/>
        <end position="115"/>
    </location>
</feature>
<evidence type="ECO:0000313" key="4">
    <source>
        <dbReference type="Proteomes" id="UP000723714"/>
    </source>
</evidence>
<protein>
    <submittedName>
        <fullName evidence="3">DUF3298 and DUF4163 domain-containing protein</fullName>
    </submittedName>
</protein>
<evidence type="ECO:0000313" key="3">
    <source>
        <dbReference type="EMBL" id="MBU3876091.1"/>
    </source>
</evidence>
<feature type="domain" description="DUF3298" evidence="1">
    <location>
        <begin position="142"/>
        <end position="212"/>
    </location>
</feature>
<organism evidence="3 4">
    <name type="scientific">Faecalicatena faecalis</name>
    <dbReference type="NCBI Taxonomy" id="2726362"/>
    <lineage>
        <taxon>Bacteria</taxon>
        <taxon>Bacillati</taxon>
        <taxon>Bacillota</taxon>
        <taxon>Clostridia</taxon>
        <taxon>Lachnospirales</taxon>
        <taxon>Lachnospiraceae</taxon>
        <taxon>Faecalicatena</taxon>
    </lineage>
</organism>
<evidence type="ECO:0000259" key="1">
    <source>
        <dbReference type="Pfam" id="PF11738"/>
    </source>
</evidence>
<name>A0ABS6D3M7_9FIRM</name>
<gene>
    <name evidence="3" type="ORF">HGO97_009735</name>
</gene>
<dbReference type="Pfam" id="PF11738">
    <property type="entry name" value="DUF3298"/>
    <property type="match status" value="1"/>
</dbReference>
<accession>A0ABS6D3M7</accession>
<dbReference type="InterPro" id="IPR025303">
    <property type="entry name" value="PdaC"/>
</dbReference>
<keyword evidence="4" id="KW-1185">Reference proteome</keyword>
<dbReference type="Proteomes" id="UP000723714">
    <property type="component" value="Unassembled WGS sequence"/>
</dbReference>
<evidence type="ECO:0000259" key="2">
    <source>
        <dbReference type="Pfam" id="PF13739"/>
    </source>
</evidence>
<dbReference type="Pfam" id="PF13739">
    <property type="entry name" value="PdaC"/>
    <property type="match status" value="1"/>
</dbReference>
<dbReference type="RefSeq" id="WP_216241109.1">
    <property type="nucleotide sequence ID" value="NZ_JABACJ020000007.1"/>
</dbReference>
<proteinExistence type="predicted"/>
<dbReference type="InterPro" id="IPR021729">
    <property type="entry name" value="DUF3298"/>
</dbReference>
<sequence length="220" mass="26139">MQTVSTKTLQDTMYYRAIAVFTYQIDYPHFSIPHHMDVEQKVNQYYILQSQKTEHYCHTVLFPQAVESARYIQTNRPPFYSYQFQSIFQVTLNQDCITSLYMDQYEYMGGAHGSTLRLSDTWNLHEGVRLTLDQFYPSDPDFPQKIFQMIEIQIAERLKDSPSSYFDNYAALIRQNFHPENFYLKPEGIIIYYQQYDIAPYSTGIPTFTIPFQENFPTCY</sequence>